<dbReference type="PANTHER" id="PTHR47894">
    <property type="entry name" value="HTH-TYPE TRANSCRIPTIONAL REGULATOR GADX"/>
    <property type="match status" value="1"/>
</dbReference>
<feature type="domain" description="HTH araC/xylS-type" evidence="4">
    <location>
        <begin position="237"/>
        <end position="335"/>
    </location>
</feature>
<dbReference type="GO" id="GO:0000976">
    <property type="term" value="F:transcription cis-regulatory region binding"/>
    <property type="evidence" value="ECO:0007669"/>
    <property type="project" value="TreeGrafter"/>
</dbReference>
<dbReference type="AlphaFoldDB" id="A0A6N3YWE8"/>
<name>A0A6N3YWE8_ALIFS</name>
<evidence type="ECO:0000256" key="2">
    <source>
        <dbReference type="ARBA" id="ARBA00023125"/>
    </source>
</evidence>
<protein>
    <submittedName>
        <fullName evidence="5">Helix-turn-helix domain-containing protein</fullName>
    </submittedName>
</protein>
<dbReference type="InterPro" id="IPR020449">
    <property type="entry name" value="Tscrpt_reg_AraC-type_HTH"/>
</dbReference>
<dbReference type="PANTHER" id="PTHR47894:SF4">
    <property type="entry name" value="HTH-TYPE TRANSCRIPTIONAL REGULATOR GADX"/>
    <property type="match status" value="1"/>
</dbReference>
<comment type="caution">
    <text evidence="5">The sequence shown here is derived from an EMBL/GenBank/DDBJ whole genome shotgun (WGS) entry which is preliminary data.</text>
</comment>
<sequence>MSRSNNIQLVTKDSVKIFTTILKELDSKSHLLLREATIPIDIIDDDKRHYLYLPESCLKNLMEVLSRNVENHRLGVLFWRLCKDTYIPSFIERLTIGGDLKSTLDEFSNLLISDSTNAKVYLQEKGDTWWLVREKSGIDEPWFKFAEMFSVIFMCELLRNLTSHEWAPSRIGIRCDNDSDFVALPALKSVQFFTERPVTAIEIPKAFIYKKVNLIQKQRTHNISNNPLNIKNICFVEQFKMAISPYLPVGKLPIKLAAEILRMNVRTLQRKLKNEGAIYQVLIEEMCFELITRDIVETTKPITIIATQYGYSDAGHFSRAFKRIYGVSPTLYRKNNSLA</sequence>
<keyword evidence="1" id="KW-0805">Transcription regulation</keyword>
<dbReference type="InterPro" id="IPR009057">
    <property type="entry name" value="Homeodomain-like_sf"/>
</dbReference>
<dbReference type="Proteomes" id="UP000435323">
    <property type="component" value="Unassembled WGS sequence"/>
</dbReference>
<evidence type="ECO:0000313" key="6">
    <source>
        <dbReference type="Proteomes" id="UP000435323"/>
    </source>
</evidence>
<dbReference type="SUPFAM" id="SSF46689">
    <property type="entry name" value="Homeodomain-like"/>
    <property type="match status" value="1"/>
</dbReference>
<dbReference type="PROSITE" id="PS01124">
    <property type="entry name" value="HTH_ARAC_FAMILY_2"/>
    <property type="match status" value="1"/>
</dbReference>
<dbReference type="GO" id="GO:0005829">
    <property type="term" value="C:cytosol"/>
    <property type="evidence" value="ECO:0007669"/>
    <property type="project" value="TreeGrafter"/>
</dbReference>
<dbReference type="EMBL" id="WOBO01000004">
    <property type="protein sequence ID" value="MUK44646.1"/>
    <property type="molecule type" value="Genomic_DNA"/>
</dbReference>
<dbReference type="PRINTS" id="PR00032">
    <property type="entry name" value="HTHARAC"/>
</dbReference>
<accession>A0A6N3YWE8</accession>
<proteinExistence type="predicted"/>
<evidence type="ECO:0000256" key="3">
    <source>
        <dbReference type="ARBA" id="ARBA00023163"/>
    </source>
</evidence>
<keyword evidence="3" id="KW-0804">Transcription</keyword>
<dbReference type="Pfam" id="PF12833">
    <property type="entry name" value="HTH_18"/>
    <property type="match status" value="1"/>
</dbReference>
<dbReference type="SMART" id="SM00342">
    <property type="entry name" value="HTH_ARAC"/>
    <property type="match status" value="1"/>
</dbReference>
<evidence type="ECO:0000256" key="1">
    <source>
        <dbReference type="ARBA" id="ARBA00023015"/>
    </source>
</evidence>
<keyword evidence="2" id="KW-0238">DNA-binding</keyword>
<dbReference type="InterPro" id="IPR018060">
    <property type="entry name" value="HTH_AraC"/>
</dbReference>
<evidence type="ECO:0000259" key="4">
    <source>
        <dbReference type="PROSITE" id="PS01124"/>
    </source>
</evidence>
<dbReference type="Gene3D" id="1.10.10.60">
    <property type="entry name" value="Homeodomain-like"/>
    <property type="match status" value="1"/>
</dbReference>
<evidence type="ECO:0000313" key="5">
    <source>
        <dbReference type="EMBL" id="MUK44646.1"/>
    </source>
</evidence>
<dbReference type="GO" id="GO:0003700">
    <property type="term" value="F:DNA-binding transcription factor activity"/>
    <property type="evidence" value="ECO:0007669"/>
    <property type="project" value="InterPro"/>
</dbReference>
<reference evidence="5 6" key="1">
    <citation type="submission" date="2019-11" db="EMBL/GenBank/DDBJ databases">
        <title>Using colonization assays and comparative genomics to discover symbiosis behaviors and factors in Vibrio fischeri.</title>
        <authorList>
            <person name="Bongrand C."/>
            <person name="Moriano-Gutierrez S."/>
            <person name="Arevalo P."/>
            <person name="Mcfall-Ngai M."/>
            <person name="Visick K."/>
            <person name="Polz M.F."/>
            <person name="Ruby E.G."/>
        </authorList>
    </citation>
    <scope>NUCLEOTIDE SEQUENCE [LARGE SCALE GENOMIC DNA]</scope>
    <source>
        <strain evidence="6">emors.3.2</strain>
    </source>
</reference>
<organism evidence="5 6">
    <name type="scientific">Aliivibrio fischeri</name>
    <name type="common">Vibrio fischeri</name>
    <dbReference type="NCBI Taxonomy" id="668"/>
    <lineage>
        <taxon>Bacteria</taxon>
        <taxon>Pseudomonadati</taxon>
        <taxon>Pseudomonadota</taxon>
        <taxon>Gammaproteobacteria</taxon>
        <taxon>Vibrionales</taxon>
        <taxon>Vibrionaceae</taxon>
        <taxon>Aliivibrio</taxon>
    </lineage>
</organism>
<dbReference type="RefSeq" id="WP_155657063.1">
    <property type="nucleotide sequence ID" value="NZ_WOBO01000004.1"/>
</dbReference>
<gene>
    <name evidence="5" type="ORF">GNP77_04550</name>
</gene>